<sequence length="182" mass="19819">MANGEKSQTLCTALCWGMAILCGALLGACFMLRSVHMLLCVLIAVITTLILVWVLRRLFCNAGGDFQNDQSAKRESLTAKTASDGAPTEGHASATVHQDNDTQNAGPQLFNSRPDHVDDLKKISGIGPKLEQTLNDIGVYQFAQIASWGGSDIAVVDAQLRFKGRVERDDWVNQAKQFIEII</sequence>
<feature type="region of interest" description="Disordered" evidence="1">
    <location>
        <begin position="73"/>
        <end position="113"/>
    </location>
</feature>
<evidence type="ECO:0000313" key="3">
    <source>
        <dbReference type="EMBL" id="GLQ34782.1"/>
    </source>
</evidence>
<evidence type="ECO:0008006" key="5">
    <source>
        <dbReference type="Google" id="ProtNLM"/>
    </source>
</evidence>
<feature type="transmembrane region" description="Helical" evidence="2">
    <location>
        <begin position="36"/>
        <end position="55"/>
    </location>
</feature>
<gene>
    <name evidence="3" type="ORF">GCM10007939_10650</name>
</gene>
<dbReference type="Gene3D" id="1.10.150.20">
    <property type="entry name" value="5' to 3' exonuclease, C-terminal subdomain"/>
    <property type="match status" value="1"/>
</dbReference>
<accession>A0ABQ5VTL3</accession>
<feature type="compositionally biased region" description="Polar residues" evidence="1">
    <location>
        <begin position="95"/>
        <end position="111"/>
    </location>
</feature>
<keyword evidence="4" id="KW-1185">Reference proteome</keyword>
<dbReference type="EMBL" id="BSNN01000002">
    <property type="protein sequence ID" value="GLQ34782.1"/>
    <property type="molecule type" value="Genomic_DNA"/>
</dbReference>
<keyword evidence="2" id="KW-0812">Transmembrane</keyword>
<evidence type="ECO:0000256" key="2">
    <source>
        <dbReference type="SAM" id="Phobius"/>
    </source>
</evidence>
<dbReference type="Proteomes" id="UP001156694">
    <property type="component" value="Unassembled WGS sequence"/>
</dbReference>
<protein>
    <recommendedName>
        <fullName evidence="5">NADH-quinone oxidoreductase subunit E</fullName>
    </recommendedName>
</protein>
<comment type="caution">
    <text evidence="3">The sequence shown here is derived from an EMBL/GenBank/DDBJ whole genome shotgun (WGS) entry which is preliminary data.</text>
</comment>
<reference evidence="4" key="1">
    <citation type="journal article" date="2019" name="Int. J. Syst. Evol. Microbiol.">
        <title>The Global Catalogue of Microorganisms (GCM) 10K type strain sequencing project: providing services to taxonomists for standard genome sequencing and annotation.</title>
        <authorList>
            <consortium name="The Broad Institute Genomics Platform"/>
            <consortium name="The Broad Institute Genome Sequencing Center for Infectious Disease"/>
            <person name="Wu L."/>
            <person name="Ma J."/>
        </authorList>
    </citation>
    <scope>NUCLEOTIDE SEQUENCE [LARGE SCALE GENOMIC DNA]</scope>
    <source>
        <strain evidence="4">NBRC 110140</strain>
    </source>
</reference>
<evidence type="ECO:0000256" key="1">
    <source>
        <dbReference type="SAM" id="MobiDB-lite"/>
    </source>
</evidence>
<name>A0ABQ5VTL3_9RHOB</name>
<dbReference type="RefSeq" id="WP_348520655.1">
    <property type="nucleotide sequence ID" value="NZ_BSNN01000002.1"/>
</dbReference>
<keyword evidence="2" id="KW-1133">Transmembrane helix</keyword>
<keyword evidence="2" id="KW-0472">Membrane</keyword>
<dbReference type="PROSITE" id="PS51257">
    <property type="entry name" value="PROKAR_LIPOPROTEIN"/>
    <property type="match status" value="1"/>
</dbReference>
<proteinExistence type="predicted"/>
<organism evidence="3 4">
    <name type="scientific">Amylibacter marinus</name>
    <dbReference type="NCBI Taxonomy" id="1475483"/>
    <lineage>
        <taxon>Bacteria</taxon>
        <taxon>Pseudomonadati</taxon>
        <taxon>Pseudomonadota</taxon>
        <taxon>Alphaproteobacteria</taxon>
        <taxon>Rhodobacterales</taxon>
        <taxon>Paracoccaceae</taxon>
        <taxon>Amylibacter</taxon>
    </lineage>
</organism>
<evidence type="ECO:0000313" key="4">
    <source>
        <dbReference type="Proteomes" id="UP001156694"/>
    </source>
</evidence>